<evidence type="ECO:0000313" key="2">
    <source>
        <dbReference type="Proteomes" id="UP001500936"/>
    </source>
</evidence>
<comment type="caution">
    <text evidence="1">The sequence shown here is derived from an EMBL/GenBank/DDBJ whole genome shotgun (WGS) entry which is preliminary data.</text>
</comment>
<name>A0ABP8KTQ4_9BACT</name>
<dbReference type="RefSeq" id="WP_345270203.1">
    <property type="nucleotide sequence ID" value="NZ_BAABHB010000012.1"/>
</dbReference>
<dbReference type="Proteomes" id="UP001500936">
    <property type="component" value="Unassembled WGS sequence"/>
</dbReference>
<reference evidence="2" key="1">
    <citation type="journal article" date="2019" name="Int. J. Syst. Evol. Microbiol.">
        <title>The Global Catalogue of Microorganisms (GCM) 10K type strain sequencing project: providing services to taxonomists for standard genome sequencing and annotation.</title>
        <authorList>
            <consortium name="The Broad Institute Genomics Platform"/>
            <consortium name="The Broad Institute Genome Sequencing Center for Infectious Disease"/>
            <person name="Wu L."/>
            <person name="Ma J."/>
        </authorList>
    </citation>
    <scope>NUCLEOTIDE SEQUENCE [LARGE SCALE GENOMIC DNA]</scope>
    <source>
        <strain evidence="2">JCM 17925</strain>
    </source>
</reference>
<protein>
    <recommendedName>
        <fullName evidence="3">Uma2 family endonuclease</fullName>
    </recommendedName>
</protein>
<gene>
    <name evidence="1" type="ORF">GCM10023187_44310</name>
</gene>
<organism evidence="1 2">
    <name type="scientific">Nibrella viscosa</name>
    <dbReference type="NCBI Taxonomy" id="1084524"/>
    <lineage>
        <taxon>Bacteria</taxon>
        <taxon>Pseudomonadati</taxon>
        <taxon>Bacteroidota</taxon>
        <taxon>Cytophagia</taxon>
        <taxon>Cytophagales</taxon>
        <taxon>Spirosomataceae</taxon>
        <taxon>Nibrella</taxon>
    </lineage>
</organism>
<evidence type="ECO:0008006" key="3">
    <source>
        <dbReference type="Google" id="ProtNLM"/>
    </source>
</evidence>
<evidence type="ECO:0000313" key="1">
    <source>
        <dbReference type="EMBL" id="GAA4414608.1"/>
    </source>
</evidence>
<keyword evidence="2" id="KW-1185">Reference proteome</keyword>
<dbReference type="EMBL" id="BAABHB010000012">
    <property type="protein sequence ID" value="GAA4414608.1"/>
    <property type="molecule type" value="Genomic_DNA"/>
</dbReference>
<proteinExistence type="predicted"/>
<accession>A0ABP8KTQ4</accession>
<sequence length="208" mass="23805">METKTAKQQPESPLVPGYLIKEVLDGKPVYYNGYKAVLSGGKTIDEIMGSSSLQRLILWYLSRIVLSSKNLDDSQYFVFTGEPGLHVEKRNNLSGDLMIYDRSQVSLFNVHYFQTPPLVNVEIDVNIDNSTFSDYEYIQRKTSNLLTFGVQRVIWILTTSQQVILAEPAKDWLVIDWHKDIELFNGITFNIPAYFEQEGLSLSPEREA</sequence>